<gene>
    <name evidence="1" type="primary">WBGene00276262</name>
</gene>
<proteinExistence type="predicted"/>
<sequence length="117" mass="11873">MTSSARFVLFLLVSTVTLSAAAPNREKRGIVGSFVDPFAAMMDGITGPFLAFPSMIPGFSIVIGSFGQFLVPSKFIGMFTGMVDGIVDPLMGGIPGLKLPGTASTGAPAVATTAASV</sequence>
<organism evidence="1 2">
    <name type="scientific">Pristionchus pacificus</name>
    <name type="common">Parasitic nematode worm</name>
    <dbReference type="NCBI Taxonomy" id="54126"/>
    <lineage>
        <taxon>Eukaryota</taxon>
        <taxon>Metazoa</taxon>
        <taxon>Ecdysozoa</taxon>
        <taxon>Nematoda</taxon>
        <taxon>Chromadorea</taxon>
        <taxon>Rhabditida</taxon>
        <taxon>Rhabditina</taxon>
        <taxon>Diplogasteromorpha</taxon>
        <taxon>Diplogasteroidea</taxon>
        <taxon>Neodiplogasteridae</taxon>
        <taxon>Pristionchus</taxon>
    </lineage>
</organism>
<reference evidence="1" key="2">
    <citation type="submission" date="2022-06" db="UniProtKB">
        <authorList>
            <consortium name="EnsemblMetazoa"/>
        </authorList>
    </citation>
    <scope>IDENTIFICATION</scope>
    <source>
        <strain evidence="1">PS312</strain>
    </source>
</reference>
<reference evidence="2" key="1">
    <citation type="journal article" date="2008" name="Nat. Genet.">
        <title>The Pristionchus pacificus genome provides a unique perspective on nematode lifestyle and parasitism.</title>
        <authorList>
            <person name="Dieterich C."/>
            <person name="Clifton S.W."/>
            <person name="Schuster L.N."/>
            <person name="Chinwalla A."/>
            <person name="Delehaunty K."/>
            <person name="Dinkelacker I."/>
            <person name="Fulton L."/>
            <person name="Fulton R."/>
            <person name="Godfrey J."/>
            <person name="Minx P."/>
            <person name="Mitreva M."/>
            <person name="Roeseler W."/>
            <person name="Tian H."/>
            <person name="Witte H."/>
            <person name="Yang S.P."/>
            <person name="Wilson R.K."/>
            <person name="Sommer R.J."/>
        </authorList>
    </citation>
    <scope>NUCLEOTIDE SEQUENCE [LARGE SCALE GENOMIC DNA]</scope>
    <source>
        <strain evidence="2">PS312</strain>
    </source>
</reference>
<dbReference type="AlphaFoldDB" id="A0A2A6CS06"/>
<dbReference type="EnsemblMetazoa" id="PPA37893.1">
    <property type="protein sequence ID" value="PPA37893.1"/>
    <property type="gene ID" value="WBGene00276262"/>
</dbReference>
<dbReference type="Proteomes" id="UP000005239">
    <property type="component" value="Unassembled WGS sequence"/>
</dbReference>
<name>A0A2A6CS06_PRIPA</name>
<keyword evidence="2" id="KW-1185">Reference proteome</keyword>
<evidence type="ECO:0000313" key="2">
    <source>
        <dbReference type="Proteomes" id="UP000005239"/>
    </source>
</evidence>
<accession>A0A2A6CS06</accession>
<accession>A0A8R1YT99</accession>
<evidence type="ECO:0000313" key="1">
    <source>
        <dbReference type="EnsemblMetazoa" id="PPA37893.1"/>
    </source>
</evidence>
<protein>
    <submittedName>
        <fullName evidence="1">Uncharacterized protein</fullName>
    </submittedName>
</protein>